<evidence type="ECO:0000259" key="7">
    <source>
        <dbReference type="Pfam" id="PF17390"/>
    </source>
</evidence>
<dbReference type="Proteomes" id="UP000318733">
    <property type="component" value="Unassembled WGS sequence"/>
</dbReference>
<dbReference type="Gene3D" id="2.60.120.260">
    <property type="entry name" value="Galactose-binding domain-like"/>
    <property type="match status" value="2"/>
</dbReference>
<dbReference type="Gene3D" id="2.60.420.10">
    <property type="entry name" value="Maltose phosphorylase, domain 3"/>
    <property type="match status" value="1"/>
</dbReference>
<dbReference type="PIRSF" id="PIRSF010631">
    <property type="entry name" value="A-rhamnsds"/>
    <property type="match status" value="1"/>
</dbReference>
<dbReference type="Pfam" id="PF05592">
    <property type="entry name" value="Bac_rhamnosid"/>
    <property type="match status" value="1"/>
</dbReference>
<dbReference type="PANTHER" id="PTHR33307">
    <property type="entry name" value="ALPHA-RHAMNOSIDASE (EUROFUNG)"/>
    <property type="match status" value="1"/>
</dbReference>
<keyword evidence="9" id="KW-1185">Reference proteome</keyword>
<feature type="domain" description="Bacterial alpha-L-rhamnosidase N-terminal" evidence="5">
    <location>
        <begin position="57"/>
        <end position="217"/>
    </location>
</feature>
<dbReference type="OrthoDB" id="9766741at2"/>
<dbReference type="InterPro" id="IPR008928">
    <property type="entry name" value="6-hairpin_glycosidase_sf"/>
</dbReference>
<gene>
    <name evidence="8" type="ORF">FO440_22365</name>
</gene>
<dbReference type="Gene3D" id="1.50.10.10">
    <property type="match status" value="1"/>
</dbReference>
<dbReference type="EC" id="3.2.1.40" evidence="2"/>
<dbReference type="Pfam" id="PF17390">
    <property type="entry name" value="Bac_rhamnosid_C"/>
    <property type="match status" value="1"/>
</dbReference>
<comment type="catalytic activity">
    <reaction evidence="1">
        <text>Hydrolysis of terminal non-reducing alpha-L-rhamnose residues in alpha-L-rhamnosides.</text>
        <dbReference type="EC" id="3.2.1.40"/>
    </reaction>
</comment>
<feature type="domain" description="Alpha-L-rhamnosidase C-terminal" evidence="7">
    <location>
        <begin position="674"/>
        <end position="746"/>
    </location>
</feature>
<dbReference type="InterPro" id="IPR008902">
    <property type="entry name" value="Rhamnosid_concanavalin"/>
</dbReference>
<dbReference type="AlphaFoldDB" id="A0A556M9T4"/>
<evidence type="ECO:0000259" key="5">
    <source>
        <dbReference type="Pfam" id="PF08531"/>
    </source>
</evidence>
<evidence type="ECO:0000256" key="3">
    <source>
        <dbReference type="ARBA" id="ARBA00022801"/>
    </source>
</evidence>
<dbReference type="PANTHER" id="PTHR33307:SF6">
    <property type="entry name" value="ALPHA-RHAMNOSIDASE (EUROFUNG)-RELATED"/>
    <property type="match status" value="1"/>
</dbReference>
<evidence type="ECO:0000313" key="9">
    <source>
        <dbReference type="Proteomes" id="UP000318733"/>
    </source>
</evidence>
<name>A0A556M9T4_9SPHI</name>
<feature type="domain" description="Alpha-L-rhamnosidase six-hairpin glycosidase" evidence="6">
    <location>
        <begin position="337"/>
        <end position="672"/>
    </location>
</feature>
<dbReference type="GO" id="GO:0030596">
    <property type="term" value="F:alpha-L-rhamnosidase activity"/>
    <property type="evidence" value="ECO:0007669"/>
    <property type="project" value="UniProtKB-EC"/>
</dbReference>
<proteinExistence type="predicted"/>
<evidence type="ECO:0000256" key="2">
    <source>
        <dbReference type="ARBA" id="ARBA00012652"/>
    </source>
</evidence>
<sequence>MEKFLLLLCLCNGLARHAQTKQKGNPLSNATWITTTDYINGAHRQAPIFYKSLRFDKPVKRAILYISALGLYEAKLNGKKIGSDYFTPGFVDYNQRIPYQVYDISTQIKADNELSVTVGEGWYRGIFRGSASDNEGDHYGKEAGLIACLHLVFTDGTKKDVVTDRTWQSAYGPIFYSGIYEGELFDANIIATPKQAVKILDHSKASLFPSSKEPVRAHEHFAPESTWDGGDNSLIIDFGQNLAGWVQLKCKGLKGDSLKIEHAEVLDKDGGFYTANLRNATATDIYVLNGIQSILNPHFTYHGFRYARLTWIRDKKNIPIPETGWSAEAVALYTDLKHTGTFACSEPVISRLQKNIEWSLNSNFFEIPTDCPQRSERLGWTGDAQVFAPTACFLRNTKKFYSSWLNDLAGEQGENGGVPTYIPTVEPHKPEVKGVAGWGDAATIVPWTVYETYADKKLLEQQYSSMKAWVDYIQGQSNDGLWEANGYGDWYAMGPSTKLPLIDQCYWARSAQILAAAAKVLGKTADAVKYAGMVATVKSNFMKTYVNADGSLKIKTQTAYVLALAFDMLPEDKRADAANRLVTLIRQNDDHLATGFLGTPFLLKVLADYGYADVAYKLLNQKTMPSWLYPITMGATTIWEKWNGMGSDGAANETSYNHYSYGAVGLWLYEYVAGIRKAAPGYKKVLIKPIPGGNLTWAKATYQISYGMISSEWHTKGNQTNYEISIPKGTTASIELPNQKVKKVGPGHYQYTINNL</sequence>
<dbReference type="InterPro" id="IPR016007">
    <property type="entry name" value="Alpha_rhamnosid"/>
</dbReference>
<evidence type="ECO:0000313" key="8">
    <source>
        <dbReference type="EMBL" id="TSJ36575.1"/>
    </source>
</evidence>
<protein>
    <recommendedName>
        <fullName evidence="2">alpha-L-rhamnosidase</fullName>
        <ecNumber evidence="2">3.2.1.40</ecNumber>
    </recommendedName>
</protein>
<dbReference type="SUPFAM" id="SSF48208">
    <property type="entry name" value="Six-hairpin glycosidases"/>
    <property type="match status" value="1"/>
</dbReference>
<comment type="caution">
    <text evidence="8">The sequence shown here is derived from an EMBL/GenBank/DDBJ whole genome shotgun (WGS) entry which is preliminary data.</text>
</comment>
<dbReference type="InterPro" id="IPR035398">
    <property type="entry name" value="Bac_rhamnosid_C"/>
</dbReference>
<dbReference type="RefSeq" id="WP_144250542.1">
    <property type="nucleotide sequence ID" value="NZ_VLPK01000006.1"/>
</dbReference>
<dbReference type="GO" id="GO:0005975">
    <property type="term" value="P:carbohydrate metabolic process"/>
    <property type="evidence" value="ECO:0007669"/>
    <property type="project" value="InterPro"/>
</dbReference>
<accession>A0A556M9T4</accession>
<keyword evidence="3" id="KW-0378">Hydrolase</keyword>
<organism evidence="8 9">
    <name type="scientific">Mucilaginibacter corticis</name>
    <dbReference type="NCBI Taxonomy" id="2597670"/>
    <lineage>
        <taxon>Bacteria</taxon>
        <taxon>Pseudomonadati</taxon>
        <taxon>Bacteroidota</taxon>
        <taxon>Sphingobacteriia</taxon>
        <taxon>Sphingobacteriales</taxon>
        <taxon>Sphingobacteriaceae</taxon>
        <taxon>Mucilaginibacter</taxon>
    </lineage>
</organism>
<dbReference type="EMBL" id="VLPK01000006">
    <property type="protein sequence ID" value="TSJ36575.1"/>
    <property type="molecule type" value="Genomic_DNA"/>
</dbReference>
<feature type="domain" description="Alpha-L-rhamnosidase concanavalin-like" evidence="4">
    <location>
        <begin position="231"/>
        <end position="315"/>
    </location>
</feature>
<reference evidence="8 9" key="1">
    <citation type="submission" date="2019-07" db="EMBL/GenBank/DDBJ databases">
        <authorList>
            <person name="Huq M.A."/>
        </authorList>
    </citation>
    <scope>NUCLEOTIDE SEQUENCE [LARGE SCALE GENOMIC DNA]</scope>
    <source>
        <strain evidence="8 9">MAH-19</strain>
    </source>
</reference>
<dbReference type="InterPro" id="IPR012341">
    <property type="entry name" value="6hp_glycosidase-like_sf"/>
</dbReference>
<evidence type="ECO:0000256" key="1">
    <source>
        <dbReference type="ARBA" id="ARBA00001445"/>
    </source>
</evidence>
<dbReference type="Pfam" id="PF17389">
    <property type="entry name" value="Bac_rhamnosid6H"/>
    <property type="match status" value="1"/>
</dbReference>
<evidence type="ECO:0000259" key="4">
    <source>
        <dbReference type="Pfam" id="PF05592"/>
    </source>
</evidence>
<dbReference type="Pfam" id="PF08531">
    <property type="entry name" value="Bac_rhamnosid_N"/>
    <property type="match status" value="1"/>
</dbReference>
<dbReference type="InterPro" id="IPR013737">
    <property type="entry name" value="Bac_rhamnosid_N"/>
</dbReference>
<evidence type="ECO:0000259" key="6">
    <source>
        <dbReference type="Pfam" id="PF17389"/>
    </source>
</evidence>
<dbReference type="InterPro" id="IPR035396">
    <property type="entry name" value="Bac_rhamnosid6H"/>
</dbReference>